<feature type="domain" description="ABC transmembrane type-1" evidence="9">
    <location>
        <begin position="20"/>
        <end position="300"/>
    </location>
</feature>
<dbReference type="SUPFAM" id="SSF52540">
    <property type="entry name" value="P-loop containing nucleoside triphosphate hydrolases"/>
    <property type="match status" value="1"/>
</dbReference>
<organism evidence="10 11">
    <name type="scientific">Paenibacillus glacialis</name>
    <dbReference type="NCBI Taxonomy" id="494026"/>
    <lineage>
        <taxon>Bacteria</taxon>
        <taxon>Bacillati</taxon>
        <taxon>Bacillota</taxon>
        <taxon>Bacilli</taxon>
        <taxon>Bacillales</taxon>
        <taxon>Paenibacillaceae</taxon>
        <taxon>Paenibacillus</taxon>
    </lineage>
</organism>
<feature type="transmembrane region" description="Helical" evidence="7">
    <location>
        <begin position="129"/>
        <end position="150"/>
    </location>
</feature>
<evidence type="ECO:0000313" key="11">
    <source>
        <dbReference type="Proteomes" id="UP000076967"/>
    </source>
</evidence>
<dbReference type="GO" id="GO:0005886">
    <property type="term" value="C:plasma membrane"/>
    <property type="evidence" value="ECO:0007669"/>
    <property type="project" value="UniProtKB-SubCell"/>
</dbReference>
<reference evidence="10 11" key="1">
    <citation type="submission" date="2016-03" db="EMBL/GenBank/DDBJ databases">
        <title>Draft genome sequence of Paenibacillus glacialis DSM 22343.</title>
        <authorList>
            <person name="Shin S.-K."/>
            <person name="Yi H."/>
        </authorList>
    </citation>
    <scope>NUCLEOTIDE SEQUENCE [LARGE SCALE GENOMIC DNA]</scope>
    <source>
        <strain evidence="10 11">DSM 22343</strain>
    </source>
</reference>
<comment type="caution">
    <text evidence="10">The sequence shown here is derived from an EMBL/GenBank/DDBJ whole genome shotgun (WGS) entry which is preliminary data.</text>
</comment>
<keyword evidence="6 7" id="KW-0472">Membrane</keyword>
<dbReference type="InterPro" id="IPR027417">
    <property type="entry name" value="P-loop_NTPase"/>
</dbReference>
<evidence type="ECO:0000256" key="7">
    <source>
        <dbReference type="SAM" id="Phobius"/>
    </source>
</evidence>
<dbReference type="Proteomes" id="UP000076967">
    <property type="component" value="Unassembled WGS sequence"/>
</dbReference>
<dbReference type="InterPro" id="IPR003439">
    <property type="entry name" value="ABC_transporter-like_ATP-bd"/>
</dbReference>
<dbReference type="Gene3D" id="3.40.50.300">
    <property type="entry name" value="P-loop containing nucleotide triphosphate hydrolases"/>
    <property type="match status" value="1"/>
</dbReference>
<dbReference type="PROSITE" id="PS50929">
    <property type="entry name" value="ABC_TM1F"/>
    <property type="match status" value="1"/>
</dbReference>
<feature type="transmembrane region" description="Helical" evidence="7">
    <location>
        <begin position="245"/>
        <end position="266"/>
    </location>
</feature>
<keyword evidence="3" id="KW-0547">Nucleotide-binding</keyword>
<feature type="transmembrane region" description="Helical" evidence="7">
    <location>
        <begin position="20"/>
        <end position="43"/>
    </location>
</feature>
<dbReference type="SUPFAM" id="SSF90123">
    <property type="entry name" value="ABC transporter transmembrane region"/>
    <property type="match status" value="1"/>
</dbReference>
<keyword evidence="11" id="KW-1185">Reference proteome</keyword>
<protein>
    <recommendedName>
        <fullName evidence="12">ABC transporter</fullName>
    </recommendedName>
</protein>
<evidence type="ECO:0000313" key="10">
    <source>
        <dbReference type="EMBL" id="OAB44805.1"/>
    </source>
</evidence>
<dbReference type="EMBL" id="LVJH01000006">
    <property type="protein sequence ID" value="OAB44805.1"/>
    <property type="molecule type" value="Genomic_DNA"/>
</dbReference>
<evidence type="ECO:0000256" key="2">
    <source>
        <dbReference type="ARBA" id="ARBA00022692"/>
    </source>
</evidence>
<evidence type="ECO:0008006" key="12">
    <source>
        <dbReference type="Google" id="ProtNLM"/>
    </source>
</evidence>
<feature type="transmembrane region" description="Helical" evidence="7">
    <location>
        <begin position="156"/>
        <end position="173"/>
    </location>
</feature>
<gene>
    <name evidence="10" type="ORF">PGLA_05175</name>
</gene>
<sequence length="551" mass="63271">MIKNYQFLKVYLKNIKLEIIIIILLGLIVASIEIYMPLLIQQIVDKGVLKKDFNYVAIISLYLALLYVFNALVSASLNILFSKTSIKVVTNIKKDIFTRVLRFPVSFFDKNKTGYVISRIDEIDTLNSLFSPIFMNFLKSVFVFVGVFIIVLKIKWELLLIALLFMPLFYLITKKTSKEINSSSRELNEFTAEATGEFHESISALIEVKSFKLENKKESRIKEYISLLSNKILQRNIVSVIGNESIVVLVMLSKCIFIMLIGYYIIEGELTVGSYFSLLAYVSSLFIPIQMLSSINLSIQPAVAVLSRLNFFLDAVTEDEMKGTHSMNEIHEIKFENVTFIYPNSKKYVFQNINFSLNTKKNLYIYGPNGSGKTTIIKLLLGFYNSYDGKIMLNEHDIRDIDLSSLRREIGVVSQKIQLFSGSLIDNITLWDEEITKEELVHILDGYGLSNIITENKYDNISELGKNLSGGQIQEIALARVIFKNPSLFIFDEPTSNLDYQNKLKFIEILHKLENKMCIIITHDDFLISNLDRERNMILDITNLERKLVYS</sequence>
<evidence type="ECO:0000256" key="6">
    <source>
        <dbReference type="ARBA" id="ARBA00023136"/>
    </source>
</evidence>
<name>A0A168ML86_9BACL</name>
<dbReference type="GO" id="GO:0016887">
    <property type="term" value="F:ATP hydrolysis activity"/>
    <property type="evidence" value="ECO:0007669"/>
    <property type="project" value="InterPro"/>
</dbReference>
<dbReference type="CDD" id="cd07346">
    <property type="entry name" value="ABC_6TM_exporters"/>
    <property type="match status" value="1"/>
</dbReference>
<feature type="domain" description="ABC transporter" evidence="8">
    <location>
        <begin position="333"/>
        <end position="551"/>
    </location>
</feature>
<keyword evidence="4" id="KW-0067">ATP-binding</keyword>
<dbReference type="GO" id="GO:0015421">
    <property type="term" value="F:ABC-type oligopeptide transporter activity"/>
    <property type="evidence" value="ECO:0007669"/>
    <property type="project" value="TreeGrafter"/>
</dbReference>
<dbReference type="CDD" id="cd03228">
    <property type="entry name" value="ABCC_MRP_Like"/>
    <property type="match status" value="1"/>
</dbReference>
<evidence type="ECO:0000259" key="8">
    <source>
        <dbReference type="PROSITE" id="PS50893"/>
    </source>
</evidence>
<dbReference type="SMART" id="SM00382">
    <property type="entry name" value="AAA"/>
    <property type="match status" value="1"/>
</dbReference>
<dbReference type="AlphaFoldDB" id="A0A168ML86"/>
<evidence type="ECO:0000256" key="3">
    <source>
        <dbReference type="ARBA" id="ARBA00022741"/>
    </source>
</evidence>
<dbReference type="RefSeq" id="WP_068529723.1">
    <property type="nucleotide sequence ID" value="NZ_LVJH01000006.1"/>
</dbReference>
<keyword evidence="2 7" id="KW-0812">Transmembrane</keyword>
<evidence type="ECO:0000259" key="9">
    <source>
        <dbReference type="PROSITE" id="PS50929"/>
    </source>
</evidence>
<dbReference type="PANTHER" id="PTHR43394">
    <property type="entry name" value="ATP-DEPENDENT PERMEASE MDL1, MITOCHONDRIAL"/>
    <property type="match status" value="1"/>
</dbReference>
<dbReference type="PANTHER" id="PTHR43394:SF1">
    <property type="entry name" value="ATP-BINDING CASSETTE SUB-FAMILY B MEMBER 10, MITOCHONDRIAL"/>
    <property type="match status" value="1"/>
</dbReference>
<dbReference type="GO" id="GO:0005524">
    <property type="term" value="F:ATP binding"/>
    <property type="evidence" value="ECO:0007669"/>
    <property type="project" value="UniProtKB-KW"/>
</dbReference>
<dbReference type="Gene3D" id="1.20.1560.10">
    <property type="entry name" value="ABC transporter type 1, transmembrane domain"/>
    <property type="match status" value="1"/>
</dbReference>
<dbReference type="InterPro" id="IPR003593">
    <property type="entry name" value="AAA+_ATPase"/>
</dbReference>
<keyword evidence="5 7" id="KW-1133">Transmembrane helix</keyword>
<dbReference type="Pfam" id="PF00005">
    <property type="entry name" value="ABC_tran"/>
    <property type="match status" value="1"/>
</dbReference>
<dbReference type="InterPro" id="IPR036640">
    <property type="entry name" value="ABC1_TM_sf"/>
</dbReference>
<dbReference type="Pfam" id="PF00664">
    <property type="entry name" value="ABC_membrane"/>
    <property type="match status" value="1"/>
</dbReference>
<accession>A0A168ML86</accession>
<feature type="transmembrane region" description="Helical" evidence="7">
    <location>
        <begin position="55"/>
        <end position="81"/>
    </location>
</feature>
<evidence type="ECO:0000256" key="5">
    <source>
        <dbReference type="ARBA" id="ARBA00022989"/>
    </source>
</evidence>
<dbReference type="InterPro" id="IPR011527">
    <property type="entry name" value="ABC1_TM_dom"/>
</dbReference>
<dbReference type="STRING" id="494026.PGLA_05175"/>
<feature type="transmembrane region" description="Helical" evidence="7">
    <location>
        <begin position="278"/>
        <end position="299"/>
    </location>
</feature>
<evidence type="ECO:0000256" key="4">
    <source>
        <dbReference type="ARBA" id="ARBA00022840"/>
    </source>
</evidence>
<dbReference type="PROSITE" id="PS50893">
    <property type="entry name" value="ABC_TRANSPORTER_2"/>
    <property type="match status" value="1"/>
</dbReference>
<dbReference type="OrthoDB" id="9785080at2"/>
<evidence type="ECO:0000256" key="1">
    <source>
        <dbReference type="ARBA" id="ARBA00004651"/>
    </source>
</evidence>
<dbReference type="InterPro" id="IPR039421">
    <property type="entry name" value="Type_1_exporter"/>
</dbReference>
<proteinExistence type="predicted"/>
<comment type="subcellular location">
    <subcellularLocation>
        <location evidence="1">Cell membrane</location>
        <topology evidence="1">Multi-pass membrane protein</topology>
    </subcellularLocation>
</comment>